<dbReference type="InterPro" id="IPR029058">
    <property type="entry name" value="AB_hydrolase_fold"/>
</dbReference>
<keyword evidence="3" id="KW-1185">Reference proteome</keyword>
<dbReference type="SUPFAM" id="SSF53474">
    <property type="entry name" value="alpha/beta-Hydrolases"/>
    <property type="match status" value="1"/>
</dbReference>
<dbReference type="Pfam" id="PF01738">
    <property type="entry name" value="DLH"/>
    <property type="match status" value="1"/>
</dbReference>
<dbReference type="InterPro" id="IPR051049">
    <property type="entry name" value="Dienelactone_hydrolase-like"/>
</dbReference>
<comment type="caution">
    <text evidence="2">The sequence shown here is derived from an EMBL/GenBank/DDBJ whole genome shotgun (WGS) entry which is preliminary data.</text>
</comment>
<dbReference type="EMBL" id="WBVO01000001">
    <property type="protein sequence ID" value="KAB2814446.1"/>
    <property type="molecule type" value="Genomic_DNA"/>
</dbReference>
<sequence>MKSTILLATSILTVFSAQLTYGQSCCEANSSFVAMAEDPEFVESHELPAKTVEHAEHGDVAGVWVDFETDGEEARGYAVVTNDDNRWILVFHEWWGLNENIQREAEDWANSLGVNVLAVDLYDGKVGATREEASALMQSANAERIQTIIAGAFDYVGDDAMVGTIGWCFGGGWSLQAAISGGEQVVACVMYYGMPEKDIERLSELNAPVLGIFAAKDRWINAEVVEEFEENMEEAGEELTVEVYDADHAFANPSNPGVYDEEAAQDARQKVFSFFTSKL</sequence>
<dbReference type="PANTHER" id="PTHR46623">
    <property type="entry name" value="CARBOXYMETHYLENEBUTENOLIDASE-RELATED"/>
    <property type="match status" value="1"/>
</dbReference>
<evidence type="ECO:0000259" key="1">
    <source>
        <dbReference type="Pfam" id="PF01738"/>
    </source>
</evidence>
<gene>
    <name evidence="2" type="ORF">F8C67_01545</name>
</gene>
<dbReference type="AlphaFoldDB" id="A0A6N6RLJ6"/>
<protein>
    <submittedName>
        <fullName evidence="2">Dienelactone hydrolase family protein</fullName>
    </submittedName>
</protein>
<dbReference type="InterPro" id="IPR002925">
    <property type="entry name" value="Dienelactn_hydro"/>
</dbReference>
<evidence type="ECO:0000313" key="3">
    <source>
        <dbReference type="Proteomes" id="UP000468650"/>
    </source>
</evidence>
<dbReference type="OrthoDB" id="9771666at2"/>
<dbReference type="PANTHER" id="PTHR46623:SF7">
    <property type="entry name" value="CARBOXYMETHYLENEBUTENOLIDASE"/>
    <property type="match status" value="1"/>
</dbReference>
<proteinExistence type="predicted"/>
<dbReference type="RefSeq" id="WP_151666026.1">
    <property type="nucleotide sequence ID" value="NZ_WBVO01000001.1"/>
</dbReference>
<accession>A0A6N6RLJ6</accession>
<dbReference type="Gene3D" id="3.40.50.1820">
    <property type="entry name" value="alpha/beta hydrolase"/>
    <property type="match status" value="1"/>
</dbReference>
<dbReference type="GO" id="GO:0016787">
    <property type="term" value="F:hydrolase activity"/>
    <property type="evidence" value="ECO:0007669"/>
    <property type="project" value="UniProtKB-KW"/>
</dbReference>
<keyword evidence="2" id="KW-0378">Hydrolase</keyword>
<dbReference type="Proteomes" id="UP000468650">
    <property type="component" value="Unassembled WGS sequence"/>
</dbReference>
<reference evidence="2 3" key="1">
    <citation type="submission" date="2019-09" db="EMBL/GenBank/DDBJ databases">
        <title>Genomes of family Cryomorphaceae.</title>
        <authorList>
            <person name="Bowman J.P."/>
        </authorList>
    </citation>
    <scope>NUCLEOTIDE SEQUENCE [LARGE SCALE GENOMIC DNA]</scope>
    <source>
        <strain evidence="2 3">LMG 25704</strain>
    </source>
</reference>
<organism evidence="2 3">
    <name type="scientific">Phaeocystidibacter luteus</name>
    <dbReference type="NCBI Taxonomy" id="911197"/>
    <lineage>
        <taxon>Bacteria</taxon>
        <taxon>Pseudomonadati</taxon>
        <taxon>Bacteroidota</taxon>
        <taxon>Flavobacteriia</taxon>
        <taxon>Flavobacteriales</taxon>
        <taxon>Phaeocystidibacteraceae</taxon>
        <taxon>Phaeocystidibacter</taxon>
    </lineage>
</organism>
<feature type="domain" description="Dienelactone hydrolase" evidence="1">
    <location>
        <begin position="85"/>
        <end position="277"/>
    </location>
</feature>
<name>A0A6N6RLJ6_9FLAO</name>
<evidence type="ECO:0000313" key="2">
    <source>
        <dbReference type="EMBL" id="KAB2814446.1"/>
    </source>
</evidence>